<reference evidence="2" key="1">
    <citation type="journal article" date="2019" name="Int. J. Syst. Evol. Microbiol.">
        <title>The Global Catalogue of Microorganisms (GCM) 10K type strain sequencing project: providing services to taxonomists for standard genome sequencing and annotation.</title>
        <authorList>
            <consortium name="The Broad Institute Genomics Platform"/>
            <consortium name="The Broad Institute Genome Sequencing Center for Infectious Disease"/>
            <person name="Wu L."/>
            <person name="Ma J."/>
        </authorList>
    </citation>
    <scope>NUCLEOTIDE SEQUENCE [LARGE SCALE GENOMIC DNA]</scope>
    <source>
        <strain evidence="2">JCM 17069</strain>
    </source>
</reference>
<protein>
    <submittedName>
        <fullName evidence="1">Lipoprotein</fullName>
    </submittedName>
</protein>
<sequence length="449" mass="49197">MRIVVFALTFIFFSCSNSEQENSLNSLSELSIVASKTFGGSLDEKIGSVVKTSDGGMIVVGHTNSSDGDINKQYDQIDIWIIKIDSQGNKVWSKTIGGSKNDYGTSIIATNDGNFIISGYTESSDGIVPSNFGLHDFLVVKINSSGDVIWSKNYGFSGHDHAHKIIQTSDGGYFVVGFSEYSGIEGSGGTQNNGEGHEIGHKGVLHGSGEFIGVKIDSQGEFMWYRYFGGTQNDRVNDVVEANDGGFLMVGFSESSDFDINDNKGSYDFWVVKLQSNGSLAWKHNYGGSGIDQAFGVVKTNNNSYLIVGRSNSDDKDISVSLGGFDAWVIHIDDHGHLIWNKSFGGSEFDSAEQVRMLSNGNFGIVGNTRSNLNNSLKGENDFWFLEVDNKANSKVYWQKTFGGSNIDIAKDFYQNNNNEIFIVGESQSSDFDVNINRGNNDLWMLKLK</sequence>
<keyword evidence="2" id="KW-1185">Reference proteome</keyword>
<dbReference type="EMBL" id="BAABCT010000008">
    <property type="protein sequence ID" value="GAA4078881.1"/>
    <property type="molecule type" value="Genomic_DNA"/>
</dbReference>
<accession>A0ABP7W3N4</accession>
<proteinExistence type="predicted"/>
<gene>
    <name evidence="1" type="ORF">GCM10022389_26180</name>
</gene>
<organism evidence="1 2">
    <name type="scientific">Flavobacterium cheonanense</name>
    <dbReference type="NCBI Taxonomy" id="706183"/>
    <lineage>
        <taxon>Bacteria</taxon>
        <taxon>Pseudomonadati</taxon>
        <taxon>Bacteroidota</taxon>
        <taxon>Flavobacteriia</taxon>
        <taxon>Flavobacteriales</taxon>
        <taxon>Flavobacteriaceae</taxon>
        <taxon>Flavobacterium</taxon>
    </lineage>
</organism>
<evidence type="ECO:0000313" key="1">
    <source>
        <dbReference type="EMBL" id="GAA4078881.1"/>
    </source>
</evidence>
<dbReference type="RefSeq" id="WP_344817124.1">
    <property type="nucleotide sequence ID" value="NZ_BAABCT010000008.1"/>
</dbReference>
<dbReference type="Proteomes" id="UP001500367">
    <property type="component" value="Unassembled WGS sequence"/>
</dbReference>
<dbReference type="PANTHER" id="PTHR42754">
    <property type="entry name" value="ENDOGLUCANASE"/>
    <property type="match status" value="1"/>
</dbReference>
<evidence type="ECO:0000313" key="2">
    <source>
        <dbReference type="Proteomes" id="UP001500367"/>
    </source>
</evidence>
<comment type="caution">
    <text evidence="1">The sequence shown here is derived from an EMBL/GenBank/DDBJ whole genome shotgun (WGS) entry which is preliminary data.</text>
</comment>
<name>A0ABP7W3N4_9FLAO</name>
<dbReference type="PROSITE" id="PS51257">
    <property type="entry name" value="PROKAR_LIPOPROTEIN"/>
    <property type="match status" value="1"/>
</dbReference>
<dbReference type="PANTHER" id="PTHR42754:SF1">
    <property type="entry name" value="LIPOPROTEIN"/>
    <property type="match status" value="1"/>
</dbReference>
<keyword evidence="1" id="KW-0449">Lipoprotein</keyword>